<dbReference type="Pfam" id="PF01244">
    <property type="entry name" value="Peptidase_M19"/>
    <property type="match status" value="1"/>
</dbReference>
<accession>A0A9D1I8V4</accession>
<dbReference type="GO" id="GO:0070573">
    <property type="term" value="F:metallodipeptidase activity"/>
    <property type="evidence" value="ECO:0007669"/>
    <property type="project" value="InterPro"/>
</dbReference>
<organism evidence="1 2">
    <name type="scientific">Candidatus Egerieisoma faecipullorum</name>
    <dbReference type="NCBI Taxonomy" id="2840963"/>
    <lineage>
        <taxon>Bacteria</taxon>
        <taxon>Bacillati</taxon>
        <taxon>Bacillota</taxon>
        <taxon>Clostridia</taxon>
        <taxon>Eubacteriales</taxon>
        <taxon>Clostridiaceae</taxon>
        <taxon>Clostridiaceae incertae sedis</taxon>
        <taxon>Candidatus Egerieisoma</taxon>
    </lineage>
</organism>
<dbReference type="GO" id="GO:0006508">
    <property type="term" value="P:proteolysis"/>
    <property type="evidence" value="ECO:0007669"/>
    <property type="project" value="InterPro"/>
</dbReference>
<reference evidence="1" key="1">
    <citation type="submission" date="2020-10" db="EMBL/GenBank/DDBJ databases">
        <authorList>
            <person name="Gilroy R."/>
        </authorList>
    </citation>
    <scope>NUCLEOTIDE SEQUENCE</scope>
    <source>
        <strain evidence="1">CHK195-4489</strain>
    </source>
</reference>
<comment type="caution">
    <text evidence="1">The sequence shown here is derived from an EMBL/GenBank/DDBJ whole genome shotgun (WGS) entry which is preliminary data.</text>
</comment>
<dbReference type="Proteomes" id="UP000824089">
    <property type="component" value="Unassembled WGS sequence"/>
</dbReference>
<dbReference type="PROSITE" id="PS51365">
    <property type="entry name" value="RENAL_DIPEPTIDASE_2"/>
    <property type="match status" value="1"/>
</dbReference>
<gene>
    <name evidence="1" type="ORF">IAD50_02185</name>
</gene>
<sequence>MTLGIFDGHCDTLTTLKEHEHLYDAQRHFNFKQAEEYPYFTQVLAVWVDAAREDVDRKVERFIGKFYEELARNPSVTQIKTRQDMERCRKGVNVILGIEGGEALGRELGRVEAFYKKGVRLITLTWNNPYAISDTCVKTADRLNGETDYAGGLTHFGRDVLREMNRFGIMADVSHLSDKGFYD</sequence>
<dbReference type="EMBL" id="DVMM01000042">
    <property type="protein sequence ID" value="HIU29085.1"/>
    <property type="molecule type" value="Genomic_DNA"/>
</dbReference>
<proteinExistence type="predicted"/>
<evidence type="ECO:0000313" key="2">
    <source>
        <dbReference type="Proteomes" id="UP000824089"/>
    </source>
</evidence>
<dbReference type="PANTHER" id="PTHR10443:SF12">
    <property type="entry name" value="DIPEPTIDASE"/>
    <property type="match status" value="1"/>
</dbReference>
<dbReference type="InterPro" id="IPR008257">
    <property type="entry name" value="Pept_M19"/>
</dbReference>
<dbReference type="PANTHER" id="PTHR10443">
    <property type="entry name" value="MICROSOMAL DIPEPTIDASE"/>
    <property type="match status" value="1"/>
</dbReference>
<protein>
    <submittedName>
        <fullName evidence="1">Membrane dipeptidase</fullName>
    </submittedName>
</protein>
<reference evidence="1" key="2">
    <citation type="journal article" date="2021" name="PeerJ">
        <title>Extensive microbial diversity within the chicken gut microbiome revealed by metagenomics and culture.</title>
        <authorList>
            <person name="Gilroy R."/>
            <person name="Ravi A."/>
            <person name="Getino M."/>
            <person name="Pursley I."/>
            <person name="Horton D.L."/>
            <person name="Alikhan N.F."/>
            <person name="Baker D."/>
            <person name="Gharbi K."/>
            <person name="Hall N."/>
            <person name="Watson M."/>
            <person name="Adriaenssens E.M."/>
            <person name="Foster-Nyarko E."/>
            <person name="Jarju S."/>
            <person name="Secka A."/>
            <person name="Antonio M."/>
            <person name="Oren A."/>
            <person name="Chaudhuri R.R."/>
            <person name="La Ragione R."/>
            <person name="Hildebrand F."/>
            <person name="Pallen M.J."/>
        </authorList>
    </citation>
    <scope>NUCLEOTIDE SEQUENCE</scope>
    <source>
        <strain evidence="1">CHK195-4489</strain>
    </source>
</reference>
<evidence type="ECO:0000313" key="1">
    <source>
        <dbReference type="EMBL" id="HIU29085.1"/>
    </source>
</evidence>
<feature type="non-terminal residue" evidence="1">
    <location>
        <position position="183"/>
    </location>
</feature>
<dbReference type="InterPro" id="IPR032466">
    <property type="entry name" value="Metal_Hydrolase"/>
</dbReference>
<dbReference type="AlphaFoldDB" id="A0A9D1I8V4"/>
<dbReference type="SUPFAM" id="SSF51556">
    <property type="entry name" value="Metallo-dependent hydrolases"/>
    <property type="match status" value="1"/>
</dbReference>
<dbReference type="Gene3D" id="3.20.20.140">
    <property type="entry name" value="Metal-dependent hydrolases"/>
    <property type="match status" value="1"/>
</dbReference>
<name>A0A9D1I8V4_9CLOT</name>